<evidence type="ECO:0000259" key="1">
    <source>
        <dbReference type="Pfam" id="PF13456"/>
    </source>
</evidence>
<keyword evidence="3" id="KW-1185">Reference proteome</keyword>
<protein>
    <recommendedName>
        <fullName evidence="1">RNase H type-1 domain-containing protein</fullName>
    </recommendedName>
</protein>
<organism evidence="2 3">
    <name type="scientific">Linum trigynum</name>
    <dbReference type="NCBI Taxonomy" id="586398"/>
    <lineage>
        <taxon>Eukaryota</taxon>
        <taxon>Viridiplantae</taxon>
        <taxon>Streptophyta</taxon>
        <taxon>Embryophyta</taxon>
        <taxon>Tracheophyta</taxon>
        <taxon>Spermatophyta</taxon>
        <taxon>Magnoliopsida</taxon>
        <taxon>eudicotyledons</taxon>
        <taxon>Gunneridae</taxon>
        <taxon>Pentapetalae</taxon>
        <taxon>rosids</taxon>
        <taxon>fabids</taxon>
        <taxon>Malpighiales</taxon>
        <taxon>Linaceae</taxon>
        <taxon>Linum</taxon>
    </lineage>
</organism>
<dbReference type="EMBL" id="OZ034822">
    <property type="protein sequence ID" value="CAL1414475.1"/>
    <property type="molecule type" value="Genomic_DNA"/>
</dbReference>
<gene>
    <name evidence="2" type="ORF">LTRI10_LOCUS53632</name>
</gene>
<dbReference type="PANTHER" id="PTHR47723:SF19">
    <property type="entry name" value="POLYNUCLEOTIDYL TRANSFERASE, RIBONUCLEASE H-LIKE SUPERFAMILY PROTEIN"/>
    <property type="match status" value="1"/>
</dbReference>
<dbReference type="InterPro" id="IPR012337">
    <property type="entry name" value="RNaseH-like_sf"/>
</dbReference>
<sequence length="255" mass="28675">MIWDAMPNKLADKNMNGSLDVWLMNNLSDERTDIEFGIICSHLWKQRNEEVLDGRGFSKNGLISMINAWLSICWHACQNDQKVKAGTQVNRSCAQEGWEPPHEGWIQIQYDGSVNAHNGIAAVGGLLRDHLGRCKGAFIRNLDSYSITAAELKGVAEGLNMAWDKGHRKVQLNLDSTTTISVIKGSLNDSHRHGNFAIQLRNLPSLDWDVVFSHVFREANFATDFYWQKKVILIILGHISSMCTTMNLVNGFTTM</sequence>
<reference evidence="2 3" key="1">
    <citation type="submission" date="2024-04" db="EMBL/GenBank/DDBJ databases">
        <authorList>
            <person name="Fracassetti M."/>
        </authorList>
    </citation>
    <scope>NUCLEOTIDE SEQUENCE [LARGE SCALE GENOMIC DNA]</scope>
</reference>
<dbReference type="AlphaFoldDB" id="A0AAV2GYX0"/>
<feature type="domain" description="RNase H type-1" evidence="1">
    <location>
        <begin position="110"/>
        <end position="221"/>
    </location>
</feature>
<name>A0AAV2GYX0_9ROSI</name>
<dbReference type="PANTHER" id="PTHR47723">
    <property type="entry name" value="OS05G0353850 PROTEIN"/>
    <property type="match status" value="1"/>
</dbReference>
<dbReference type="InterPro" id="IPR053151">
    <property type="entry name" value="RNase_H-like"/>
</dbReference>
<dbReference type="InterPro" id="IPR002156">
    <property type="entry name" value="RNaseH_domain"/>
</dbReference>
<dbReference type="Gene3D" id="3.30.420.10">
    <property type="entry name" value="Ribonuclease H-like superfamily/Ribonuclease H"/>
    <property type="match status" value="1"/>
</dbReference>
<dbReference type="InterPro" id="IPR036397">
    <property type="entry name" value="RNaseH_sf"/>
</dbReference>
<dbReference type="GO" id="GO:0004523">
    <property type="term" value="F:RNA-DNA hybrid ribonuclease activity"/>
    <property type="evidence" value="ECO:0007669"/>
    <property type="project" value="InterPro"/>
</dbReference>
<evidence type="ECO:0000313" key="3">
    <source>
        <dbReference type="Proteomes" id="UP001497516"/>
    </source>
</evidence>
<proteinExistence type="predicted"/>
<accession>A0AAV2GYX0</accession>
<dbReference type="Proteomes" id="UP001497516">
    <property type="component" value="Chromosome 9"/>
</dbReference>
<dbReference type="SUPFAM" id="SSF53098">
    <property type="entry name" value="Ribonuclease H-like"/>
    <property type="match status" value="1"/>
</dbReference>
<dbReference type="Pfam" id="PF13456">
    <property type="entry name" value="RVT_3"/>
    <property type="match status" value="1"/>
</dbReference>
<dbReference type="GO" id="GO:0003676">
    <property type="term" value="F:nucleic acid binding"/>
    <property type="evidence" value="ECO:0007669"/>
    <property type="project" value="InterPro"/>
</dbReference>
<dbReference type="CDD" id="cd06222">
    <property type="entry name" value="RNase_H_like"/>
    <property type="match status" value="1"/>
</dbReference>
<dbReference type="InterPro" id="IPR044730">
    <property type="entry name" value="RNase_H-like_dom_plant"/>
</dbReference>
<evidence type="ECO:0000313" key="2">
    <source>
        <dbReference type="EMBL" id="CAL1414475.1"/>
    </source>
</evidence>